<dbReference type="GO" id="GO:0005525">
    <property type="term" value="F:GTP binding"/>
    <property type="evidence" value="ECO:0007669"/>
    <property type="project" value="UniProtKB-KW"/>
</dbReference>
<evidence type="ECO:0000256" key="2">
    <source>
        <dbReference type="ARBA" id="ARBA00023134"/>
    </source>
</evidence>
<evidence type="ECO:0000256" key="1">
    <source>
        <dbReference type="ARBA" id="ARBA00022741"/>
    </source>
</evidence>
<sequence>SGWEVFEICFSSLRTGEKADVQFKFLKHPEYLKLGAKVLFREGVTKGIGHVTNATAGETARSLVAQLPDADC</sequence>
<name>A0A3Q2Z4V9_HIPCM</name>
<evidence type="ECO:0008006" key="5">
    <source>
        <dbReference type="Google" id="ProtNLM"/>
    </source>
</evidence>
<keyword evidence="4" id="KW-1185">Reference proteome</keyword>
<dbReference type="STRING" id="109280.ENSHCOP00000026687"/>
<dbReference type="Ensembl" id="ENSHCOT00000022099.1">
    <property type="protein sequence ID" value="ENSHCOP00000026687.1"/>
    <property type="gene ID" value="ENSHCOG00000017848.1"/>
</dbReference>
<dbReference type="InterPro" id="IPR009001">
    <property type="entry name" value="Transl_elong_EF1A/Init_IF2_C"/>
</dbReference>
<proteinExistence type="predicted"/>
<evidence type="ECO:0000313" key="4">
    <source>
        <dbReference type="Proteomes" id="UP000264820"/>
    </source>
</evidence>
<accession>A0A3Q2Z4V9</accession>
<dbReference type="AlphaFoldDB" id="A0A3Q2Z4V9"/>
<reference evidence="3" key="1">
    <citation type="submission" date="2025-08" db="UniProtKB">
        <authorList>
            <consortium name="Ensembl"/>
        </authorList>
    </citation>
    <scope>IDENTIFICATION</scope>
</reference>
<evidence type="ECO:0000313" key="3">
    <source>
        <dbReference type="Ensembl" id="ENSHCOP00000026687.1"/>
    </source>
</evidence>
<keyword evidence="1" id="KW-0547">Nucleotide-binding</keyword>
<keyword evidence="2" id="KW-0342">GTP-binding</keyword>
<reference evidence="3" key="2">
    <citation type="submission" date="2025-09" db="UniProtKB">
        <authorList>
            <consortium name="Ensembl"/>
        </authorList>
    </citation>
    <scope>IDENTIFICATION</scope>
</reference>
<organism evidence="3 4">
    <name type="scientific">Hippocampus comes</name>
    <name type="common">Tiger tail seahorse</name>
    <dbReference type="NCBI Taxonomy" id="109280"/>
    <lineage>
        <taxon>Eukaryota</taxon>
        <taxon>Metazoa</taxon>
        <taxon>Chordata</taxon>
        <taxon>Craniata</taxon>
        <taxon>Vertebrata</taxon>
        <taxon>Euteleostomi</taxon>
        <taxon>Actinopterygii</taxon>
        <taxon>Neopterygii</taxon>
        <taxon>Teleostei</taxon>
        <taxon>Neoteleostei</taxon>
        <taxon>Acanthomorphata</taxon>
        <taxon>Syngnathiaria</taxon>
        <taxon>Syngnathiformes</taxon>
        <taxon>Syngnathoidei</taxon>
        <taxon>Syngnathidae</taxon>
        <taxon>Hippocampus</taxon>
    </lineage>
</organism>
<protein>
    <recommendedName>
        <fullName evidence="5">Translation elongation factor EFTu/EF1A C-terminal domain-containing protein</fullName>
    </recommendedName>
</protein>
<dbReference type="GeneTree" id="ENSGT00940000175262"/>
<dbReference type="Proteomes" id="UP000264820">
    <property type="component" value="Unplaced"/>
</dbReference>
<dbReference type="SUPFAM" id="SSF50465">
    <property type="entry name" value="EF-Tu/eEF-1alpha/eIF2-gamma C-terminal domain"/>
    <property type="match status" value="1"/>
</dbReference>